<gene>
    <name evidence="1" type="ORF">LEP1GSC203_2247</name>
</gene>
<accession>N1VVA5</accession>
<organism evidence="1 2">
    <name type="scientific">Leptospira terpstrae serovar Hualin str. LT 11-33 = ATCC 700639</name>
    <dbReference type="NCBI Taxonomy" id="1257025"/>
    <lineage>
        <taxon>Bacteria</taxon>
        <taxon>Pseudomonadati</taxon>
        <taxon>Spirochaetota</taxon>
        <taxon>Spirochaetia</taxon>
        <taxon>Leptospirales</taxon>
        <taxon>Leptospiraceae</taxon>
        <taxon>Leptospira</taxon>
    </lineage>
</organism>
<comment type="caution">
    <text evidence="1">The sequence shown here is derived from an EMBL/GenBank/DDBJ whole genome shotgun (WGS) entry which is preliminary data.</text>
</comment>
<evidence type="ECO:0000313" key="2">
    <source>
        <dbReference type="Proteomes" id="UP000012371"/>
    </source>
</evidence>
<reference evidence="1" key="1">
    <citation type="submission" date="2013-03" db="EMBL/GenBank/DDBJ databases">
        <authorList>
            <person name="Harkins D.M."/>
            <person name="Durkin A.S."/>
            <person name="Brinkac L.M."/>
            <person name="Haft D.H."/>
            <person name="Selengut J.D."/>
            <person name="Sanka R."/>
            <person name="DePew J."/>
            <person name="Purushe J."/>
            <person name="Hartskeerl R.A."/>
            <person name="Ahmed A."/>
            <person name="van der Linden H."/>
            <person name="Goris M.G.A."/>
            <person name="Vinetz J.M."/>
            <person name="Sutton G.G."/>
            <person name="Nierman W.C."/>
            <person name="Fouts D.E."/>
        </authorList>
    </citation>
    <scope>NUCLEOTIDE SEQUENCE [LARGE SCALE GENOMIC DNA]</scope>
    <source>
        <strain evidence="1">LT 11-33</strain>
    </source>
</reference>
<dbReference type="RefSeq" id="WP_002973146.1">
    <property type="nucleotide sequence ID" value="NZ_AOGW02000008.1"/>
</dbReference>
<protein>
    <submittedName>
        <fullName evidence="1">Uncharacterized protein</fullName>
    </submittedName>
</protein>
<proteinExistence type="predicted"/>
<dbReference type="EMBL" id="AOGW02000008">
    <property type="protein sequence ID" value="EMY62398.1"/>
    <property type="molecule type" value="Genomic_DNA"/>
</dbReference>
<keyword evidence="2" id="KW-1185">Reference proteome</keyword>
<sequence>MIYERARGQSLYTLIRFENVELAHIQVEKGGVKSFPCSFDSSKHIMEKSSQRLDLKKIRVAVAKSANADSDICGTCVGALYSN</sequence>
<evidence type="ECO:0000313" key="1">
    <source>
        <dbReference type="EMBL" id="EMY62398.1"/>
    </source>
</evidence>
<name>N1VVA5_9LEPT</name>
<dbReference type="AlphaFoldDB" id="N1VVA5"/>
<dbReference type="Proteomes" id="UP000012371">
    <property type="component" value="Unassembled WGS sequence"/>
</dbReference>